<evidence type="ECO:0000313" key="3">
    <source>
        <dbReference type="EMBL" id="GAB0208872.1"/>
    </source>
</evidence>
<feature type="compositionally biased region" description="Basic and acidic residues" evidence="1">
    <location>
        <begin position="62"/>
        <end position="76"/>
    </location>
</feature>
<dbReference type="EMBL" id="BAAFJT010000293">
    <property type="protein sequence ID" value="GAB0208872.1"/>
    <property type="molecule type" value="Genomic_DNA"/>
</dbReference>
<gene>
    <name evidence="3" type="ORF">GRJ2_003352900</name>
</gene>
<keyword evidence="4" id="KW-1185">Reference proteome</keyword>
<evidence type="ECO:0000256" key="1">
    <source>
        <dbReference type="SAM" id="MobiDB-lite"/>
    </source>
</evidence>
<feature type="region of interest" description="Disordered" evidence="1">
    <location>
        <begin position="1"/>
        <end position="92"/>
    </location>
</feature>
<comment type="caution">
    <text evidence="3">The sequence shown here is derived from an EMBL/GenBank/DDBJ whole genome shotgun (WGS) entry which is preliminary data.</text>
</comment>
<dbReference type="SUPFAM" id="SSF47943">
    <property type="entry name" value="Retrovirus capsid protein, N-terminal core domain"/>
    <property type="match status" value="1"/>
</dbReference>
<reference evidence="3 4" key="1">
    <citation type="submission" date="2024-06" db="EMBL/GenBank/DDBJ databases">
        <title>The draft genome of Grus japonensis, version 3.</title>
        <authorList>
            <person name="Nabeshima K."/>
            <person name="Suzuki S."/>
            <person name="Onuma M."/>
        </authorList>
    </citation>
    <scope>NUCLEOTIDE SEQUENCE [LARGE SCALE GENOMIC DNA]</scope>
    <source>
        <strain evidence="3 4">451A</strain>
    </source>
</reference>
<dbReference type="InterPro" id="IPR003036">
    <property type="entry name" value="Gag_P30"/>
</dbReference>
<dbReference type="AlphaFoldDB" id="A0ABC9YJL6"/>
<organism evidence="3 4">
    <name type="scientific">Grus japonensis</name>
    <name type="common">Japanese crane</name>
    <name type="synonym">Red-crowned crane</name>
    <dbReference type="NCBI Taxonomy" id="30415"/>
    <lineage>
        <taxon>Eukaryota</taxon>
        <taxon>Metazoa</taxon>
        <taxon>Chordata</taxon>
        <taxon>Craniata</taxon>
        <taxon>Vertebrata</taxon>
        <taxon>Euteleostomi</taxon>
        <taxon>Archelosauria</taxon>
        <taxon>Archosauria</taxon>
        <taxon>Dinosauria</taxon>
        <taxon>Saurischia</taxon>
        <taxon>Theropoda</taxon>
        <taxon>Coelurosauria</taxon>
        <taxon>Aves</taxon>
        <taxon>Neognathae</taxon>
        <taxon>Neoaves</taxon>
        <taxon>Gruiformes</taxon>
        <taxon>Gruidae</taxon>
        <taxon>Grus</taxon>
    </lineage>
</organism>
<sequence length="355" mass="40659">MEDPMLEQVEAPEGGCGPWEAHAGASSSPDRWTREEGSPRQGRFAGRTCDLVGDPTLEQFAPEEKDSEKTEERQDSENVTFSPITSRTRSRVGPVIQAPLRQAMGNTGPVRIKIPFTTTELDSWKEAVKDYRDDPEKISKRFELIVKNLDPDWGDIEIMLSALSDTERQMVMKTARTHVQAQVTSGALPGTVEMHVPRVDPEWDYNDDREYKLLKRYQEWIRLGLENAIPKTVNWSRLYTIKQGPGETPSEFLERLRVGMQKFTTMDPASDEGRLQLVALFLGQSTDDIRKKLQKIKEPDIRDLEKLVEEAWRVFRNRENQDRQKLGKTIATATIAAMQEKGRPNMENHPRMRPP</sequence>
<dbReference type="PANTHER" id="PTHR33166">
    <property type="entry name" value="GAG_P30 DOMAIN-CONTAINING PROTEIN"/>
    <property type="match status" value="1"/>
</dbReference>
<dbReference type="Gene3D" id="1.10.375.10">
    <property type="entry name" value="Human Immunodeficiency Virus Type 1 Capsid Protein"/>
    <property type="match status" value="1"/>
</dbReference>
<dbReference type="Pfam" id="PF02093">
    <property type="entry name" value="Gag_p30"/>
    <property type="match status" value="1"/>
</dbReference>
<proteinExistence type="predicted"/>
<dbReference type="InterPro" id="IPR050462">
    <property type="entry name" value="Retroviral_Gag-Pol_poly"/>
</dbReference>
<accession>A0ABC9YJL6</accession>
<dbReference type="Proteomes" id="UP001623348">
    <property type="component" value="Unassembled WGS sequence"/>
</dbReference>
<name>A0ABC9YJL6_GRUJA</name>
<feature type="compositionally biased region" description="Polar residues" evidence="1">
    <location>
        <begin position="77"/>
        <end position="87"/>
    </location>
</feature>
<evidence type="ECO:0000259" key="2">
    <source>
        <dbReference type="Pfam" id="PF02093"/>
    </source>
</evidence>
<protein>
    <recommendedName>
        <fullName evidence="2">Core shell protein Gag P30 domain-containing protein</fullName>
    </recommendedName>
</protein>
<dbReference type="InterPro" id="IPR008919">
    <property type="entry name" value="Retrov_capsid_N"/>
</dbReference>
<evidence type="ECO:0000313" key="4">
    <source>
        <dbReference type="Proteomes" id="UP001623348"/>
    </source>
</evidence>
<feature type="domain" description="Core shell protein Gag P30" evidence="2">
    <location>
        <begin position="120"/>
        <end position="316"/>
    </location>
</feature>